<evidence type="ECO:0000256" key="4">
    <source>
        <dbReference type="ARBA" id="ARBA00023004"/>
    </source>
</evidence>
<dbReference type="SMART" id="SM00729">
    <property type="entry name" value="Elp3"/>
    <property type="match status" value="1"/>
</dbReference>
<feature type="domain" description="Radical SAM core" evidence="6">
    <location>
        <begin position="12"/>
        <end position="241"/>
    </location>
</feature>
<keyword evidence="5" id="KW-0411">Iron-sulfur</keyword>
<dbReference type="PANTHER" id="PTHR43409:SF4">
    <property type="entry name" value="RADICAL SAM SUPERFAMILY PROTEIN"/>
    <property type="match status" value="1"/>
</dbReference>
<dbReference type="InterPro" id="IPR013785">
    <property type="entry name" value="Aldolase_TIM"/>
</dbReference>
<evidence type="ECO:0000256" key="2">
    <source>
        <dbReference type="ARBA" id="ARBA00022691"/>
    </source>
</evidence>
<sequence length="292" mass="32576">MDGMHYEGMIIRPPSEADSILLQVTIGCSHNKCTFCGTYKGVRFRIKDQDIIDQDIAYAARHFPFLRRVFLTDGDALIVPQPRLVDILQKIRRAMPWIQRVGLYGNAKSILRKTPQELAELRDLGLGIVYLGVETGHPETLRAIRKGVSRERLIEAGQRVREAGLKLSVTVLLGIAGREQSLAHAQATGSLLTAMDPHYVGALTLMVLPNTELGDQVRRGTFSPLTPLELLAELREMLAHTHMSRGLFMSNHASNYLPIKVKMPTDKAKGLAMIDAAINQQVPLRPEWMRAL</sequence>
<dbReference type="EMBL" id="RJVA01000013">
    <property type="protein sequence ID" value="ROQ91125.1"/>
    <property type="molecule type" value="Genomic_DNA"/>
</dbReference>
<dbReference type="GO" id="GO:0046872">
    <property type="term" value="F:metal ion binding"/>
    <property type="evidence" value="ECO:0007669"/>
    <property type="project" value="UniProtKB-KW"/>
</dbReference>
<evidence type="ECO:0000313" key="8">
    <source>
        <dbReference type="Proteomes" id="UP000276223"/>
    </source>
</evidence>
<dbReference type="SFLD" id="SFLDS00029">
    <property type="entry name" value="Radical_SAM"/>
    <property type="match status" value="1"/>
</dbReference>
<dbReference type="Gene3D" id="3.20.20.70">
    <property type="entry name" value="Aldolase class I"/>
    <property type="match status" value="1"/>
</dbReference>
<dbReference type="InterPro" id="IPR058240">
    <property type="entry name" value="rSAM_sf"/>
</dbReference>
<dbReference type="GO" id="GO:0003824">
    <property type="term" value="F:catalytic activity"/>
    <property type="evidence" value="ECO:0007669"/>
    <property type="project" value="InterPro"/>
</dbReference>
<evidence type="ECO:0000256" key="3">
    <source>
        <dbReference type="ARBA" id="ARBA00022723"/>
    </source>
</evidence>
<dbReference type="InterPro" id="IPR051198">
    <property type="entry name" value="BchE-like"/>
</dbReference>
<dbReference type="Pfam" id="PF04055">
    <property type="entry name" value="Radical_SAM"/>
    <property type="match status" value="1"/>
</dbReference>
<keyword evidence="2" id="KW-0949">S-adenosyl-L-methionine</keyword>
<evidence type="ECO:0000313" key="7">
    <source>
        <dbReference type="EMBL" id="ROQ91125.1"/>
    </source>
</evidence>
<proteinExistence type="predicted"/>
<name>A0A3N1UIN5_9BACT</name>
<dbReference type="PANTHER" id="PTHR43409">
    <property type="entry name" value="ANAEROBIC MAGNESIUM-PROTOPORPHYRIN IX MONOMETHYL ESTER CYCLASE-RELATED"/>
    <property type="match status" value="1"/>
</dbReference>
<dbReference type="InterPro" id="IPR006638">
    <property type="entry name" value="Elp3/MiaA/NifB-like_rSAM"/>
</dbReference>
<keyword evidence="3" id="KW-0479">Metal-binding</keyword>
<accession>A0A3N1UIN5</accession>
<dbReference type="CDD" id="cd01335">
    <property type="entry name" value="Radical_SAM"/>
    <property type="match status" value="1"/>
</dbReference>
<keyword evidence="4" id="KW-0408">Iron</keyword>
<dbReference type="SFLD" id="SFLDG01095">
    <property type="entry name" value="Uncharacterised_Radical_SAM_Su"/>
    <property type="match status" value="1"/>
</dbReference>
<protein>
    <submittedName>
        <fullName evidence="7">Radical SAM family protein</fullName>
    </submittedName>
</protein>
<evidence type="ECO:0000259" key="6">
    <source>
        <dbReference type="PROSITE" id="PS51918"/>
    </source>
</evidence>
<organism evidence="7 8">
    <name type="scientific">Desulfosoma caldarium</name>
    <dbReference type="NCBI Taxonomy" id="610254"/>
    <lineage>
        <taxon>Bacteria</taxon>
        <taxon>Pseudomonadati</taxon>
        <taxon>Thermodesulfobacteriota</taxon>
        <taxon>Syntrophobacteria</taxon>
        <taxon>Syntrophobacterales</taxon>
        <taxon>Syntrophobacteraceae</taxon>
        <taxon>Desulfosoma</taxon>
    </lineage>
</organism>
<dbReference type="PROSITE" id="PS51918">
    <property type="entry name" value="RADICAL_SAM"/>
    <property type="match status" value="1"/>
</dbReference>
<keyword evidence="8" id="KW-1185">Reference proteome</keyword>
<dbReference type="SFLD" id="SFLDG01082">
    <property type="entry name" value="B12-binding_domain_containing"/>
    <property type="match status" value="1"/>
</dbReference>
<dbReference type="SUPFAM" id="SSF102114">
    <property type="entry name" value="Radical SAM enzymes"/>
    <property type="match status" value="1"/>
</dbReference>
<dbReference type="InterPro" id="IPR007197">
    <property type="entry name" value="rSAM"/>
</dbReference>
<dbReference type="RefSeq" id="WP_211334882.1">
    <property type="nucleotide sequence ID" value="NZ_RJVA01000013.1"/>
</dbReference>
<gene>
    <name evidence="7" type="ORF">EDC27_2402</name>
</gene>
<evidence type="ECO:0000256" key="1">
    <source>
        <dbReference type="ARBA" id="ARBA00001966"/>
    </source>
</evidence>
<comment type="caution">
    <text evidence="7">The sequence shown here is derived from an EMBL/GenBank/DDBJ whole genome shotgun (WGS) entry which is preliminary data.</text>
</comment>
<evidence type="ECO:0000256" key="5">
    <source>
        <dbReference type="ARBA" id="ARBA00023014"/>
    </source>
</evidence>
<dbReference type="GO" id="GO:0051536">
    <property type="term" value="F:iron-sulfur cluster binding"/>
    <property type="evidence" value="ECO:0007669"/>
    <property type="project" value="UniProtKB-KW"/>
</dbReference>
<comment type="cofactor">
    <cofactor evidence="1">
        <name>[4Fe-4S] cluster</name>
        <dbReference type="ChEBI" id="CHEBI:49883"/>
    </cofactor>
</comment>
<reference evidence="7 8" key="1">
    <citation type="submission" date="2018-11" db="EMBL/GenBank/DDBJ databases">
        <title>Genomic Encyclopedia of Type Strains, Phase IV (KMG-IV): sequencing the most valuable type-strain genomes for metagenomic binning, comparative biology and taxonomic classification.</title>
        <authorList>
            <person name="Goeker M."/>
        </authorList>
    </citation>
    <scope>NUCLEOTIDE SEQUENCE [LARGE SCALE GENOMIC DNA]</scope>
    <source>
        <strain evidence="7 8">DSM 22027</strain>
    </source>
</reference>
<dbReference type="Proteomes" id="UP000276223">
    <property type="component" value="Unassembled WGS sequence"/>
</dbReference>
<dbReference type="AlphaFoldDB" id="A0A3N1UIN5"/>